<gene>
    <name evidence="2" type="primary">LOC142167269</name>
</gene>
<proteinExistence type="predicted"/>
<evidence type="ECO:0000313" key="2">
    <source>
        <dbReference type="RefSeq" id="XP_075083535.1"/>
    </source>
</evidence>
<evidence type="ECO:0000313" key="1">
    <source>
        <dbReference type="Proteomes" id="UP000790787"/>
    </source>
</evidence>
<sequence length="119" mass="13862">MGQSRQPIRISRASCVVDNHRKWHEKLSSTLLGYRTTMRTSIGAISFMLVYGTEVVIPAEVEIQSLRVIQDAKLDDVEWIRVRQEQVMLIDEKRMDAICHGQLYQNRTTNAFNKRVKTR</sequence>
<name>A0AC58SEY6_TOBAC</name>
<keyword evidence="1" id="KW-1185">Reference proteome</keyword>
<accession>A0AC58SEY6</accession>
<reference evidence="2" key="2">
    <citation type="submission" date="2025-08" db="UniProtKB">
        <authorList>
            <consortium name="RefSeq"/>
        </authorList>
    </citation>
    <scope>IDENTIFICATION</scope>
    <source>
        <tissue evidence="2">Leaf</tissue>
    </source>
</reference>
<dbReference type="RefSeq" id="XP_075083535.1">
    <property type="nucleotide sequence ID" value="XM_075227434.1"/>
</dbReference>
<protein>
    <submittedName>
        <fullName evidence="2">Uncharacterized protein LOC142167269</fullName>
    </submittedName>
</protein>
<dbReference type="Proteomes" id="UP000790787">
    <property type="component" value="Chromosome 12"/>
</dbReference>
<organism evidence="1 2">
    <name type="scientific">Nicotiana tabacum</name>
    <name type="common">Common tobacco</name>
    <dbReference type="NCBI Taxonomy" id="4097"/>
    <lineage>
        <taxon>Eukaryota</taxon>
        <taxon>Viridiplantae</taxon>
        <taxon>Streptophyta</taxon>
        <taxon>Embryophyta</taxon>
        <taxon>Tracheophyta</taxon>
        <taxon>Spermatophyta</taxon>
        <taxon>Magnoliopsida</taxon>
        <taxon>eudicotyledons</taxon>
        <taxon>Gunneridae</taxon>
        <taxon>Pentapetalae</taxon>
        <taxon>asterids</taxon>
        <taxon>lamiids</taxon>
        <taxon>Solanales</taxon>
        <taxon>Solanaceae</taxon>
        <taxon>Nicotianoideae</taxon>
        <taxon>Nicotianeae</taxon>
        <taxon>Nicotiana</taxon>
    </lineage>
</organism>
<reference evidence="1" key="1">
    <citation type="journal article" date="2014" name="Nat. Commun.">
        <title>The tobacco genome sequence and its comparison with those of tomato and potato.</title>
        <authorList>
            <person name="Sierro N."/>
            <person name="Battey J.N."/>
            <person name="Ouadi S."/>
            <person name="Bakaher N."/>
            <person name="Bovet L."/>
            <person name="Willig A."/>
            <person name="Goepfert S."/>
            <person name="Peitsch M.C."/>
            <person name="Ivanov N.V."/>
        </authorList>
    </citation>
    <scope>NUCLEOTIDE SEQUENCE [LARGE SCALE GENOMIC DNA]</scope>
</reference>